<protein>
    <submittedName>
        <fullName evidence="2">Uncharacterized protein</fullName>
    </submittedName>
</protein>
<keyword evidence="3" id="KW-1185">Reference proteome</keyword>
<name>A0A1X0P8H4_9TRYP</name>
<dbReference type="GeneID" id="39980582"/>
<gene>
    <name evidence="2" type="ORF">TM35_000011210</name>
</gene>
<accession>A0A1X0P8H4</accession>
<organism evidence="2 3">
    <name type="scientific">Trypanosoma theileri</name>
    <dbReference type="NCBI Taxonomy" id="67003"/>
    <lineage>
        <taxon>Eukaryota</taxon>
        <taxon>Discoba</taxon>
        <taxon>Euglenozoa</taxon>
        <taxon>Kinetoplastea</taxon>
        <taxon>Metakinetoplastina</taxon>
        <taxon>Trypanosomatida</taxon>
        <taxon>Trypanosomatidae</taxon>
        <taxon>Trypanosoma</taxon>
    </lineage>
</organism>
<feature type="compositionally biased region" description="Polar residues" evidence="1">
    <location>
        <begin position="289"/>
        <end position="298"/>
    </location>
</feature>
<dbReference type="RefSeq" id="XP_028887310.1">
    <property type="nucleotide sequence ID" value="XM_029020802.1"/>
</dbReference>
<dbReference type="Proteomes" id="UP000192257">
    <property type="component" value="Unassembled WGS sequence"/>
</dbReference>
<sequence length="614" mass="68688">MVVVECADLTVELQRLRLFVTDALEMNINQCSRNIENPLLFLEAAQTYSTILSKCEAPLSTIPDGYNTTLYEAARVGVLLLSATDDAKDNNVIETIPTKSACDYVIEGIERFSLLLPSGRLVEAEIHEEIMTMVSLLGYTATQWHLQERAMTSSVSPVIHGGDNISSPSHRKRVRIDNYLRCAQTLMERGSFSCRDAEQLLSSSSSSYGGTLQRFLLHTLQEEFTLMRHLASGAHTALVSDGMDDIGTTEVNDKSCNCLSSNGFYYYAPLPSLWNNNTVRHGRSASTASAFSTGCTTPRSRHGGEEHGWQLRSSGSKRNIALNRNKCKNGTSVEWAMTVLGLLGTGIISLQDPYDNTSDFVDFIGDLVSVCAIVVLPFLTEQLESLELQQQETSYLSNLQETQNILLHAADDMVKYRKYVNVVKNFLSHWDPSFVRPHIPPAVPVDGSLPPPLELVVKEKDKETQTEKEEECKKKEVVATSEEVVTTVKETKQDDELQWESVAPSLAAHLASNTDSNGTMSWSQVVSLATETKHFRETEVEKMWGNWVRMRGETIALANEVVRMQKRRDVLLEVRSLLLPPSGSTEVNLQQKWEQQLNQYERDLQEALVKSKQK</sequence>
<feature type="region of interest" description="Disordered" evidence="1">
    <location>
        <begin position="289"/>
        <end position="311"/>
    </location>
</feature>
<dbReference type="OrthoDB" id="250848at2759"/>
<dbReference type="AlphaFoldDB" id="A0A1X0P8H4"/>
<dbReference type="VEuPathDB" id="TriTrypDB:TM35_000011210"/>
<evidence type="ECO:0000313" key="3">
    <source>
        <dbReference type="Proteomes" id="UP000192257"/>
    </source>
</evidence>
<reference evidence="2 3" key="1">
    <citation type="submission" date="2017-03" db="EMBL/GenBank/DDBJ databases">
        <title>An alternative strategy for trypanosome survival in the mammalian bloodstream revealed through genome and transcriptome analysis of the ubiquitous bovine parasite Trypanosoma (Megatrypanum) theileri.</title>
        <authorList>
            <person name="Kelly S."/>
            <person name="Ivens A."/>
            <person name="Mott A."/>
            <person name="O'Neill E."/>
            <person name="Emms D."/>
            <person name="Macleod O."/>
            <person name="Voorheis P."/>
            <person name="Matthews J."/>
            <person name="Matthews K."/>
            <person name="Carrington M."/>
        </authorList>
    </citation>
    <scope>NUCLEOTIDE SEQUENCE [LARGE SCALE GENOMIC DNA]</scope>
    <source>
        <strain evidence="2">Edinburgh</strain>
    </source>
</reference>
<evidence type="ECO:0000256" key="1">
    <source>
        <dbReference type="SAM" id="MobiDB-lite"/>
    </source>
</evidence>
<dbReference type="EMBL" id="NBCO01000001">
    <property type="protein sequence ID" value="ORC93244.1"/>
    <property type="molecule type" value="Genomic_DNA"/>
</dbReference>
<evidence type="ECO:0000313" key="2">
    <source>
        <dbReference type="EMBL" id="ORC93244.1"/>
    </source>
</evidence>
<comment type="caution">
    <text evidence="2">The sequence shown here is derived from an EMBL/GenBank/DDBJ whole genome shotgun (WGS) entry which is preliminary data.</text>
</comment>
<proteinExistence type="predicted"/>